<evidence type="ECO:0000313" key="2">
    <source>
        <dbReference type="Proteomes" id="UP000294588"/>
    </source>
</evidence>
<keyword evidence="2" id="KW-1185">Reference proteome</keyword>
<dbReference type="Proteomes" id="UP000294588">
    <property type="component" value="Unassembled WGS sequence"/>
</dbReference>
<name>A0AC61QIJ8_9BACT</name>
<proteinExistence type="predicted"/>
<sequence>MMKVTKDTRVLVLTGAGISAESGLKTFRDAGGLWENHRVEDVATPEAFRRAPVMVWNFYKERWQQALQAKPNPGHLALAKLENWLQDNFHLITQNVDGLHTAAGNKRVIEMHGSLHTCFCTRCHTRFPMKDINLEEDIPLCPKCKGMLRPDVVWFGEVPYHLDKIDALLHNCDVFMVVGTSGVVYPAAGFVMTARYFGAHTIAVNLNPMENSEFIDEFYQGKAGEILPRLIDEWINSADK</sequence>
<reference evidence="1" key="1">
    <citation type="submission" date="2019-03" db="EMBL/GenBank/DDBJ databases">
        <title>Candidatus Syntrophosphaera thermopropionivorans: a novel player in syntrophic propionate oxidation during anaerobic digestion.</title>
        <authorList>
            <person name="Dyksma S."/>
        </authorList>
    </citation>
    <scope>NUCLEOTIDE SEQUENCE</scope>
    <source>
        <strain evidence="1">W5</strain>
    </source>
</reference>
<accession>A0AC61QIJ8</accession>
<evidence type="ECO:0000313" key="1">
    <source>
        <dbReference type="EMBL" id="TDF72790.1"/>
    </source>
</evidence>
<comment type="caution">
    <text evidence="1">The sequence shown here is derived from an EMBL/GenBank/DDBJ whole genome shotgun (WGS) entry which is preliminary data.</text>
</comment>
<organism evidence="1 2">
    <name type="scientific">Candidatus Syntrophosphaera thermopropionivorans</name>
    <dbReference type="NCBI Taxonomy" id="2593015"/>
    <lineage>
        <taxon>Bacteria</taxon>
        <taxon>Pseudomonadati</taxon>
        <taxon>Candidatus Cloacimonadota</taxon>
        <taxon>Candidatus Cloacimonadia</taxon>
        <taxon>Candidatus Cloacimonadales</taxon>
        <taxon>Candidatus Cloacimonadaceae</taxon>
        <taxon>Candidatus Syntrophosphaera</taxon>
    </lineage>
</organism>
<gene>
    <name evidence="1" type="ORF">E0946_05355</name>
</gene>
<dbReference type="EMBL" id="SMOG01000016">
    <property type="protein sequence ID" value="TDF72790.1"/>
    <property type="molecule type" value="Genomic_DNA"/>
</dbReference>
<protein>
    <submittedName>
        <fullName evidence="1">NAD-dependent deacylase</fullName>
    </submittedName>
</protein>